<dbReference type="Proteomes" id="UP000014074">
    <property type="component" value="Unassembled WGS sequence"/>
</dbReference>
<dbReference type="EMBL" id="KB933177">
    <property type="protein sequence ID" value="EON99183.1"/>
    <property type="molecule type" value="Genomic_DNA"/>
</dbReference>
<dbReference type="KEGG" id="tmn:UCRPA7_5281"/>
<dbReference type="InterPro" id="IPR011008">
    <property type="entry name" value="Dimeric_a/b-barrel"/>
</dbReference>
<evidence type="ECO:0000313" key="3">
    <source>
        <dbReference type="Proteomes" id="UP000014074"/>
    </source>
</evidence>
<sequence length="109" mass="12684">MAESTPYFAVSTLQVAPENMEKVVEFFTKVGKETEAKEPAAKIYRWFKTEGKNEFVFIEKFDSLEDYRAHQRSDHVQGLYAEYKKYLPEPFVFHFMDLQGVGPGGFDRS</sequence>
<dbReference type="OrthoDB" id="5183915at2759"/>
<dbReference type="InterPro" id="IPR007138">
    <property type="entry name" value="ABM_dom"/>
</dbReference>
<feature type="domain" description="ABM" evidence="1">
    <location>
        <begin position="7"/>
        <end position="96"/>
    </location>
</feature>
<dbReference type="PROSITE" id="PS51725">
    <property type="entry name" value="ABM"/>
    <property type="match status" value="1"/>
</dbReference>
<protein>
    <submittedName>
        <fullName evidence="2">Putative antibiotic biosynthesis protein</fullName>
    </submittedName>
</protein>
<accession>R8BIM7</accession>
<name>R8BIM7_PHAM7</name>
<organism evidence="2 3">
    <name type="scientific">Phaeoacremonium minimum (strain UCR-PA7)</name>
    <name type="common">Esca disease fungus</name>
    <name type="synonym">Togninia minima</name>
    <dbReference type="NCBI Taxonomy" id="1286976"/>
    <lineage>
        <taxon>Eukaryota</taxon>
        <taxon>Fungi</taxon>
        <taxon>Dikarya</taxon>
        <taxon>Ascomycota</taxon>
        <taxon>Pezizomycotina</taxon>
        <taxon>Sordariomycetes</taxon>
        <taxon>Sordariomycetidae</taxon>
        <taxon>Togniniales</taxon>
        <taxon>Togniniaceae</taxon>
        <taxon>Phaeoacremonium</taxon>
    </lineage>
</organism>
<dbReference type="Gene3D" id="3.30.70.100">
    <property type="match status" value="1"/>
</dbReference>
<evidence type="ECO:0000259" key="1">
    <source>
        <dbReference type="PROSITE" id="PS51725"/>
    </source>
</evidence>
<dbReference type="Pfam" id="PF03992">
    <property type="entry name" value="ABM"/>
    <property type="match status" value="1"/>
</dbReference>
<dbReference type="RefSeq" id="XP_007916019.1">
    <property type="nucleotide sequence ID" value="XM_007917828.1"/>
</dbReference>
<dbReference type="AlphaFoldDB" id="R8BIM7"/>
<reference evidence="3" key="1">
    <citation type="journal article" date="2013" name="Genome Announc.">
        <title>Draft genome sequence of the ascomycete Phaeoacremonium aleophilum strain UCR-PA7, a causal agent of the esca disease complex in grapevines.</title>
        <authorList>
            <person name="Blanco-Ulate B."/>
            <person name="Rolshausen P."/>
            <person name="Cantu D."/>
        </authorList>
    </citation>
    <scope>NUCLEOTIDE SEQUENCE [LARGE SCALE GENOMIC DNA]</scope>
    <source>
        <strain evidence="3">UCR-PA7</strain>
    </source>
</reference>
<evidence type="ECO:0000313" key="2">
    <source>
        <dbReference type="EMBL" id="EON99183.1"/>
    </source>
</evidence>
<dbReference type="SUPFAM" id="SSF54909">
    <property type="entry name" value="Dimeric alpha+beta barrel"/>
    <property type="match status" value="1"/>
</dbReference>
<proteinExistence type="predicted"/>
<gene>
    <name evidence="2" type="ORF">UCRPA7_5281</name>
</gene>
<dbReference type="GeneID" id="19325819"/>
<keyword evidence="3" id="KW-1185">Reference proteome</keyword>
<dbReference type="HOGENOM" id="CLU_2145926_0_0_1"/>